<dbReference type="PROSITE" id="PS50004">
    <property type="entry name" value="C2"/>
    <property type="match status" value="1"/>
</dbReference>
<dbReference type="Pfam" id="PF08212">
    <property type="entry name" value="Lipocalin_2"/>
    <property type="match status" value="1"/>
</dbReference>
<feature type="compositionally biased region" description="Low complexity" evidence="2">
    <location>
        <begin position="329"/>
        <end position="357"/>
    </location>
</feature>
<evidence type="ECO:0000313" key="5">
    <source>
        <dbReference type="EMBL" id="KAG9510673.1"/>
    </source>
</evidence>
<feature type="repeat" description="TPR" evidence="1">
    <location>
        <begin position="697"/>
        <end position="730"/>
    </location>
</feature>
<dbReference type="Gene3D" id="2.40.128.20">
    <property type="match status" value="1"/>
</dbReference>
<dbReference type="EMBL" id="JAIFTH010000098">
    <property type="protein sequence ID" value="KAG9510673.1"/>
    <property type="molecule type" value="Genomic_DNA"/>
</dbReference>
<dbReference type="InterPro" id="IPR000566">
    <property type="entry name" value="Lipocln_cytosolic_FA-bd_dom"/>
</dbReference>
<evidence type="ECO:0000313" key="6">
    <source>
        <dbReference type="Proteomes" id="UP000825002"/>
    </source>
</evidence>
<name>A0ABQ7SB86_9ACAR</name>
<feature type="repeat" description="TPR" evidence="1">
    <location>
        <begin position="737"/>
        <end position="770"/>
    </location>
</feature>
<dbReference type="PANTHER" id="PTHR23184">
    <property type="entry name" value="TETRATRICOPEPTIDE REPEAT PROTEIN 14"/>
    <property type="match status" value="1"/>
</dbReference>
<feature type="domain" description="C2" evidence="4">
    <location>
        <begin position="1250"/>
        <end position="1414"/>
    </location>
</feature>
<organism evidence="5 6">
    <name type="scientific">Fragariocoptes setiger</name>
    <dbReference type="NCBI Taxonomy" id="1670756"/>
    <lineage>
        <taxon>Eukaryota</taxon>
        <taxon>Metazoa</taxon>
        <taxon>Ecdysozoa</taxon>
        <taxon>Arthropoda</taxon>
        <taxon>Chelicerata</taxon>
        <taxon>Arachnida</taxon>
        <taxon>Acari</taxon>
        <taxon>Acariformes</taxon>
        <taxon>Trombidiformes</taxon>
        <taxon>Prostigmata</taxon>
        <taxon>Eupodina</taxon>
        <taxon>Eriophyoidea</taxon>
        <taxon>Phytoptidae</taxon>
        <taxon>Fragariocoptes</taxon>
    </lineage>
</organism>
<feature type="chain" id="PRO_5046188010" evidence="3">
    <location>
        <begin position="25"/>
        <end position="1441"/>
    </location>
</feature>
<dbReference type="InterPro" id="IPR000008">
    <property type="entry name" value="C2_dom"/>
</dbReference>
<dbReference type="SMART" id="SM00239">
    <property type="entry name" value="C2"/>
    <property type="match status" value="1"/>
</dbReference>
<dbReference type="Gene3D" id="1.25.40.10">
    <property type="entry name" value="Tetratricopeptide repeat domain"/>
    <property type="match status" value="1"/>
</dbReference>
<dbReference type="PANTHER" id="PTHR23184:SF9">
    <property type="entry name" value="TETRATRICOPEPTIDE REPEAT PROTEIN 14"/>
    <property type="match status" value="1"/>
</dbReference>
<evidence type="ECO:0000259" key="4">
    <source>
        <dbReference type="PROSITE" id="PS50004"/>
    </source>
</evidence>
<evidence type="ECO:0000256" key="3">
    <source>
        <dbReference type="SAM" id="SignalP"/>
    </source>
</evidence>
<feature type="region of interest" description="Disordered" evidence="2">
    <location>
        <begin position="187"/>
        <end position="206"/>
    </location>
</feature>
<dbReference type="Proteomes" id="UP000825002">
    <property type="component" value="Unassembled WGS sequence"/>
</dbReference>
<feature type="region of interest" description="Disordered" evidence="2">
    <location>
        <begin position="316"/>
        <end position="357"/>
    </location>
</feature>
<dbReference type="InterPro" id="IPR039190">
    <property type="entry name" value="TTC14"/>
</dbReference>
<dbReference type="SUPFAM" id="SSF50814">
    <property type="entry name" value="Lipocalins"/>
    <property type="match status" value="1"/>
</dbReference>
<dbReference type="InterPro" id="IPR035892">
    <property type="entry name" value="C2_domain_sf"/>
</dbReference>
<keyword evidence="6" id="KW-1185">Reference proteome</keyword>
<dbReference type="SMART" id="SM00028">
    <property type="entry name" value="TPR"/>
    <property type="match status" value="3"/>
</dbReference>
<gene>
    <name evidence="5" type="primary">APOD</name>
    <name evidence="5" type="ORF">GZH46_00774</name>
</gene>
<reference evidence="5 6" key="1">
    <citation type="submission" date="2020-10" db="EMBL/GenBank/DDBJ databases">
        <authorList>
            <person name="Klimov P.B."/>
            <person name="Dyachkov S.M."/>
            <person name="Chetverikov P.E."/>
        </authorList>
    </citation>
    <scope>NUCLEOTIDE SEQUENCE [LARGE SCALE GENOMIC DNA]</scope>
    <source>
        <strain evidence="5">BMOC 18-1129-001#AD2665</strain>
        <tissue evidence="5">Entire mites</tissue>
    </source>
</reference>
<protein>
    <submittedName>
        <fullName evidence="5">Apolipoprotein D</fullName>
    </submittedName>
</protein>
<dbReference type="SUPFAM" id="SSF49562">
    <property type="entry name" value="C2 domain (Calcium/lipid-binding domain, CaLB)"/>
    <property type="match status" value="1"/>
</dbReference>
<dbReference type="SUPFAM" id="SSF48452">
    <property type="entry name" value="TPR-like"/>
    <property type="match status" value="1"/>
</dbReference>
<evidence type="ECO:0000256" key="2">
    <source>
        <dbReference type="SAM" id="MobiDB-lite"/>
    </source>
</evidence>
<dbReference type="InterPro" id="IPR012674">
    <property type="entry name" value="Calycin"/>
</dbReference>
<feature type="signal peptide" evidence="3">
    <location>
        <begin position="1"/>
        <end position="24"/>
    </location>
</feature>
<comment type="caution">
    <text evidence="5">The sequence shown here is derived from an EMBL/GenBank/DDBJ whole genome shotgun (WGS) entry which is preliminary data.</text>
</comment>
<dbReference type="PROSITE" id="PS50005">
    <property type="entry name" value="TPR"/>
    <property type="match status" value="3"/>
</dbReference>
<evidence type="ECO:0000256" key="1">
    <source>
        <dbReference type="PROSITE-ProRule" id="PRU00339"/>
    </source>
</evidence>
<keyword evidence="3" id="KW-0732">Signal</keyword>
<dbReference type="Pfam" id="PF00168">
    <property type="entry name" value="C2"/>
    <property type="match status" value="1"/>
</dbReference>
<dbReference type="InterPro" id="IPR019734">
    <property type="entry name" value="TPR_rpt"/>
</dbReference>
<sequence>MARTYFKLALASLAIVAAIGLSEAQRFAPGYCPTVTAHENFDKTKFFGNWIEVEKTPSIFDLMMRCLVVDYSDDQDNTVNVVVRGISLAGLPLTVNGDGLLQDVHRAGFYSIRYGFGVPFQGTLTTIIDTDYDDYAVVYSCTNSLLSGVFHSEYVWVLSRSGKISNPTRQNIYEKLDKLGINRSGLTMSDRASCPTNQTNVGRESDKDLASQGVVALGEAGAVAAPGSQEAGSKDAAAQVQKSNTVPLLYDLPSPASSSSVGSLKPVAKAPPAPVENKVQLPLAVVSSSVNQQSASPKIAAAPAVPVVSGVSAPSKPIVSQQSAPASNAAIQASPSSPVSSSSQQKPINSQQSPPAAQSSIRRTLVGVIVLLSALLLFKHICRMMNSGSKMSQPKDPTILPYIRDGRGHMSNKTKMINFYDRMNAMCSNIKETSRPSFKVPPLNVNEDKLYGNMPPIEIEAFLNIPANDAQAHNIDFISEQDILVARIKDKTDSKLVLEPVAFEAGKKRCLIGRSSRLDIICSADFMENSVDSYGVREFVRVVVTSVIKSGTDPSTIRAEVLTSMLAEHLPMNMIGQISLGRIGERDIPKYMQKRPIKDKISYFNMIKSYPGFNNPLSTEYLVQRLGIQDPDRYTLLGSFSQMTAKPEHTAVRLRATQLQAWAQPYIDQGIAQFNSNQLHLAKQAFDKALELYPTCVRALVSRGSVFKSINQFENALSDYMKAYRIDKSEQNKRLLADCFYEYGQRVYEAEDWSTSKKFFEKAIQYDPEHQPAIQFSRLARDKEFGSAKTGHSNRHVSSDIDGLIVDLMSQCSGVALPNICEPILELALSSVPARVAIASVISRSRRDSAQESLLSGDISLVMKHHVLAVKHVTQRSNKCHQPFEGVIYFGVSYDAANCKLTIWWHSIIMKLRDIDDDPQDVCTNWVYDNDLLTSNIESSYSTEHHEQRPNAQTTQFAQYSIATNGLLNPIHGHDIHNDGCIQQRTSNITDNCELYRSSLNHSSRFSLESSDTRGIHCIIDGEKHKLEHNDCFPESISIEVELISAHKTYRLRHTKICGPYRVRYNRMHHGEDKGHNFTGVYNCYQDSIHFNNIKSRDILNTSLSIRLLTTQSIFGLRKPFAYCFVNLAERPPHQQETRLIVHLTPTIPHPSKDFIKHLSTVNDVDQFKHRQDWTQNLNQEFFFDNFVDNSRLTDNLNSTKEAKLFLCIKYNGTTGLLNVTVVRATNLRSTQQKVRNGLNFRTTSHQQMRIDHEKQSMTPKLAIKSRWSHLRAKIKITSALKSQSNSHSAISNRLDSYVELILLSPNLNVMDRARTKLCTQKLNPIFMESFSFPVTLFHMQDITLLVLVHDRRSTIGRLRTQWTSLPTADKHHHSSGHDLIGWLAFGAHCSSDYCFEHWNDILSNLSMPISRWHILQNEPLTEPWNLFNSKTKIAKWYSVG</sequence>
<dbReference type="Gene3D" id="2.60.40.150">
    <property type="entry name" value="C2 domain"/>
    <property type="match status" value="1"/>
</dbReference>
<proteinExistence type="predicted"/>
<accession>A0ABQ7SB86</accession>
<feature type="repeat" description="TPR" evidence="1">
    <location>
        <begin position="663"/>
        <end position="696"/>
    </location>
</feature>
<dbReference type="Pfam" id="PF13181">
    <property type="entry name" value="TPR_8"/>
    <property type="match status" value="1"/>
</dbReference>
<keyword evidence="1" id="KW-0802">TPR repeat</keyword>
<dbReference type="InterPro" id="IPR011990">
    <property type="entry name" value="TPR-like_helical_dom_sf"/>
</dbReference>